<dbReference type="Pfam" id="PF04055">
    <property type="entry name" value="Radical_SAM"/>
    <property type="match status" value="1"/>
</dbReference>
<feature type="binding site" evidence="8">
    <location>
        <position position="78"/>
    </location>
    <ligand>
        <name>[4Fe-4S] cluster</name>
        <dbReference type="ChEBI" id="CHEBI:49883"/>
        <note>4Fe-4S-S-AdoMet</note>
    </ligand>
</feature>
<evidence type="ECO:0000256" key="2">
    <source>
        <dbReference type="ARBA" id="ARBA00022691"/>
    </source>
</evidence>
<feature type="binding site" evidence="8">
    <location>
        <position position="75"/>
    </location>
    <ligand>
        <name>[4Fe-4S] cluster</name>
        <dbReference type="ChEBI" id="CHEBI:49883"/>
        <note>4Fe-4S-S-AdoMet</note>
    </ligand>
</feature>
<dbReference type="PROSITE" id="PS51918">
    <property type="entry name" value="RADICAL_SAM"/>
    <property type="match status" value="1"/>
</dbReference>
<dbReference type="UniPathway" id="UPA00391"/>
<dbReference type="PANTHER" id="PTHR42836">
    <property type="entry name" value="7-CARBOXY-7-DEAZAGUANINE SYNTHASE"/>
    <property type="match status" value="1"/>
</dbReference>
<evidence type="ECO:0000256" key="3">
    <source>
        <dbReference type="ARBA" id="ARBA00022723"/>
    </source>
</evidence>
<dbReference type="STRING" id="1173111.SAMN05444955_10323"/>
<keyword evidence="5 8" id="KW-0408">Iron</keyword>
<keyword evidence="7 8" id="KW-0456">Lyase</keyword>
<dbReference type="EC" id="4.3.99.3" evidence="8"/>
<keyword evidence="6 8" id="KW-0411">Iron-sulfur</keyword>
<dbReference type="InterPro" id="IPR007197">
    <property type="entry name" value="rSAM"/>
</dbReference>
<comment type="caution">
    <text evidence="8">Lacks conserved residue(s) required for the propagation of feature annotation.</text>
</comment>
<dbReference type="PANTHER" id="PTHR42836:SF1">
    <property type="entry name" value="7-CARBOXY-7-DEAZAGUANINE SYNTHASE"/>
    <property type="match status" value="1"/>
</dbReference>
<dbReference type="SFLD" id="SFLDS00029">
    <property type="entry name" value="Radical_SAM"/>
    <property type="match status" value="1"/>
</dbReference>
<evidence type="ECO:0000256" key="4">
    <source>
        <dbReference type="ARBA" id="ARBA00022842"/>
    </source>
</evidence>
<evidence type="ECO:0000256" key="8">
    <source>
        <dbReference type="HAMAP-Rule" id="MF_00917"/>
    </source>
</evidence>
<evidence type="ECO:0000256" key="1">
    <source>
        <dbReference type="ARBA" id="ARBA00022485"/>
    </source>
</evidence>
<dbReference type="HAMAP" id="MF_00917">
    <property type="entry name" value="QueE"/>
    <property type="match status" value="1"/>
</dbReference>
<reference evidence="10 11" key="1">
    <citation type="submission" date="2016-10" db="EMBL/GenBank/DDBJ databases">
        <authorList>
            <person name="de Groot N.N."/>
        </authorList>
    </citation>
    <scope>NUCLEOTIDE SEQUENCE [LARGE SCALE GENOMIC DNA]</scope>
    <source>
        <strain evidence="10 11">DSM 46701</strain>
    </source>
</reference>
<feature type="binding site" evidence="8">
    <location>
        <position position="71"/>
    </location>
    <ligand>
        <name>[4Fe-4S] cluster</name>
        <dbReference type="ChEBI" id="CHEBI:49883"/>
        <note>4Fe-4S-S-AdoMet</note>
    </ligand>
</feature>
<feature type="binding site" evidence="8">
    <location>
        <position position="113"/>
    </location>
    <ligand>
        <name>substrate</name>
    </ligand>
</feature>
<keyword evidence="1 8" id="KW-0004">4Fe-4S</keyword>
<comment type="function">
    <text evidence="8">Catalyzes the complex heterocyclic radical-mediated conversion of 6-carboxy-5,6,7,8-tetrahydropterin (CPH4) to 7-carboxy-7-deazaguanine (CDG), a step common to the biosynthetic pathways of all 7-deazapurine-containing compounds.</text>
</comment>
<keyword evidence="2 8" id="KW-0949">S-adenosyl-L-methionine</keyword>
<comment type="subunit">
    <text evidence="8">Homodimer.</text>
</comment>
<name>A0A1H8C1W5_9BACL</name>
<dbReference type="GO" id="GO:0016840">
    <property type="term" value="F:carbon-nitrogen lyase activity"/>
    <property type="evidence" value="ECO:0007669"/>
    <property type="project" value="UniProtKB-UniRule"/>
</dbReference>
<comment type="cofactor">
    <cofactor evidence="8">
        <name>S-adenosyl-L-methionine</name>
        <dbReference type="ChEBI" id="CHEBI:59789"/>
    </cofactor>
    <text evidence="8">Binds 1 S-adenosyl-L-methionine per subunit.</text>
</comment>
<feature type="binding site" evidence="8">
    <location>
        <position position="67"/>
    </location>
    <ligand>
        <name>substrate</name>
    </ligand>
</feature>
<comment type="cofactor">
    <cofactor evidence="8">
        <name>Mg(2+)</name>
        <dbReference type="ChEBI" id="CHEBI:18420"/>
    </cofactor>
</comment>
<evidence type="ECO:0000313" key="10">
    <source>
        <dbReference type="EMBL" id="SEM89060.1"/>
    </source>
</evidence>
<dbReference type="InterPro" id="IPR058240">
    <property type="entry name" value="rSAM_sf"/>
</dbReference>
<comment type="cofactor">
    <cofactor evidence="8">
        <name>[4Fe-4S] cluster</name>
        <dbReference type="ChEBI" id="CHEBI:49883"/>
    </cofactor>
    <text evidence="8">Binds 1 [4Fe-4S] cluster. The cluster is coordinated with 3 cysteines and an exchangeable S-adenosyl-L-methionine.</text>
</comment>
<dbReference type="InterPro" id="IPR013785">
    <property type="entry name" value="Aldolase_TIM"/>
</dbReference>
<organism evidence="10 11">
    <name type="scientific">Lihuaxuella thermophila</name>
    <dbReference type="NCBI Taxonomy" id="1173111"/>
    <lineage>
        <taxon>Bacteria</taxon>
        <taxon>Bacillati</taxon>
        <taxon>Bacillota</taxon>
        <taxon>Bacilli</taxon>
        <taxon>Bacillales</taxon>
        <taxon>Thermoactinomycetaceae</taxon>
        <taxon>Lihuaxuella</taxon>
    </lineage>
</organism>
<dbReference type="InterPro" id="IPR024924">
    <property type="entry name" value="7-CO-7-deazaguanine_synth-like"/>
</dbReference>
<gene>
    <name evidence="8" type="primary">queE</name>
    <name evidence="10" type="ORF">SAMN05444955_10323</name>
</gene>
<feature type="binding site" evidence="8">
    <location>
        <position position="115"/>
    </location>
    <ligand>
        <name>S-adenosyl-L-methionine</name>
        <dbReference type="ChEBI" id="CHEBI:59789"/>
    </ligand>
</feature>
<dbReference type="CDD" id="cd01335">
    <property type="entry name" value="Radical_SAM"/>
    <property type="match status" value="1"/>
</dbReference>
<dbReference type="GO" id="GO:0008616">
    <property type="term" value="P:tRNA queuosine(34) biosynthetic process"/>
    <property type="evidence" value="ECO:0007669"/>
    <property type="project" value="UniProtKB-UniRule"/>
</dbReference>
<evidence type="ECO:0000256" key="7">
    <source>
        <dbReference type="ARBA" id="ARBA00023239"/>
    </source>
</evidence>
<dbReference type="GO" id="GO:0051539">
    <property type="term" value="F:4 iron, 4 sulfur cluster binding"/>
    <property type="evidence" value="ECO:0007669"/>
    <property type="project" value="UniProtKB-UniRule"/>
</dbReference>
<dbReference type="GO" id="GO:0000287">
    <property type="term" value="F:magnesium ion binding"/>
    <property type="evidence" value="ECO:0007669"/>
    <property type="project" value="UniProtKB-UniRule"/>
</dbReference>
<feature type="domain" description="Radical SAM core" evidence="9">
    <location>
        <begin position="58"/>
        <end position="263"/>
    </location>
</feature>
<keyword evidence="11" id="KW-1185">Reference proteome</keyword>
<feature type="binding site" evidence="8">
    <location>
        <position position="80"/>
    </location>
    <ligand>
        <name>Mg(2+)</name>
        <dbReference type="ChEBI" id="CHEBI:18420"/>
    </ligand>
</feature>
<dbReference type="EMBL" id="FOCQ01000003">
    <property type="protein sequence ID" value="SEM89060.1"/>
    <property type="molecule type" value="Genomic_DNA"/>
</dbReference>
<proteinExistence type="inferred from homology"/>
<dbReference type="AlphaFoldDB" id="A0A1H8C1W5"/>
<feature type="binding site" evidence="8">
    <location>
        <begin position="52"/>
        <end position="54"/>
    </location>
    <ligand>
        <name>substrate</name>
    </ligand>
</feature>
<comment type="catalytic activity">
    <reaction evidence="8">
        <text>6-carboxy-5,6,7,8-tetrahydropterin + H(+) = 7-carboxy-7-carbaguanine + NH4(+)</text>
        <dbReference type="Rhea" id="RHEA:27974"/>
        <dbReference type="ChEBI" id="CHEBI:15378"/>
        <dbReference type="ChEBI" id="CHEBI:28938"/>
        <dbReference type="ChEBI" id="CHEBI:61032"/>
        <dbReference type="ChEBI" id="CHEBI:61036"/>
        <dbReference type="EC" id="4.3.99.3"/>
    </reaction>
</comment>
<keyword evidence="8" id="KW-0671">Queuosine biosynthesis</keyword>
<sequence length="268" mass="30690">MVCSDHQECGSIRNTPTRPAIFQDRKEVKHLQEALEQLDDPKLPMVEVFQTVEGEGTRAGFPTTFVRVFNCNLRCTWCDTPYSYAPAKPEYLAAVSEIVEQVRQYPNKHICLTGGEPLMHGHKSLVLIKALADIDYVEDIHIETNGAIHLGPFHRLRENDERVGKKVRFILDYKLPASGETEKMLPENFAYLRDSDEIKFVIANEEDFHHAVDILGRLVQKGIPLFSPVWETMRPEKLVSLILEHRLTNVKLSLQIHKVIWEPDARGV</sequence>
<evidence type="ECO:0000313" key="11">
    <source>
        <dbReference type="Proteomes" id="UP000199695"/>
    </source>
</evidence>
<dbReference type="GO" id="GO:1904047">
    <property type="term" value="F:S-adenosyl-L-methionine binding"/>
    <property type="evidence" value="ECO:0007669"/>
    <property type="project" value="UniProtKB-UniRule"/>
</dbReference>
<evidence type="ECO:0000259" key="9">
    <source>
        <dbReference type="PROSITE" id="PS51918"/>
    </source>
</evidence>
<dbReference type="Gene3D" id="3.20.20.70">
    <property type="entry name" value="Aldolase class I"/>
    <property type="match status" value="1"/>
</dbReference>
<evidence type="ECO:0000256" key="6">
    <source>
        <dbReference type="ARBA" id="ARBA00023014"/>
    </source>
</evidence>
<keyword evidence="3 8" id="KW-0479">Metal-binding</keyword>
<comment type="pathway">
    <text evidence="8">Purine metabolism; 7-cyano-7-deazaguanine biosynthesis.</text>
</comment>
<comment type="similarity">
    <text evidence="8">Belongs to the radical SAM superfamily. 7-carboxy-7-deazaguanine synthase family.</text>
</comment>
<keyword evidence="4 8" id="KW-0460">Magnesium</keyword>
<accession>A0A1H8C1W5</accession>
<dbReference type="PIRSF" id="PIRSF000370">
    <property type="entry name" value="QueE"/>
    <property type="match status" value="1"/>
</dbReference>
<feature type="binding site" evidence="8">
    <location>
        <begin position="77"/>
        <end position="79"/>
    </location>
    <ligand>
        <name>S-adenosyl-L-methionine</name>
        <dbReference type="ChEBI" id="CHEBI:59789"/>
    </ligand>
</feature>
<protein>
    <recommendedName>
        <fullName evidence="8">7-carboxy-7-deazaguanine synthase</fullName>
        <shortName evidence="8">CDG synthase</shortName>
        <ecNumber evidence="8">4.3.99.3</ecNumber>
    </recommendedName>
    <alternativeName>
        <fullName evidence="8">Queuosine biosynthesis protein QueE</fullName>
    </alternativeName>
</protein>
<dbReference type="SUPFAM" id="SSF102114">
    <property type="entry name" value="Radical SAM enzymes"/>
    <property type="match status" value="1"/>
</dbReference>
<evidence type="ECO:0000256" key="5">
    <source>
        <dbReference type="ARBA" id="ARBA00023004"/>
    </source>
</evidence>
<dbReference type="Proteomes" id="UP000199695">
    <property type="component" value="Unassembled WGS sequence"/>
</dbReference>